<evidence type="ECO:0000256" key="3">
    <source>
        <dbReference type="SAM" id="Coils"/>
    </source>
</evidence>
<evidence type="ECO:0000256" key="1">
    <source>
        <dbReference type="ARBA" id="ARBA00022468"/>
    </source>
</evidence>
<feature type="region of interest" description="Disordered" evidence="4">
    <location>
        <begin position="780"/>
        <end position="801"/>
    </location>
</feature>
<dbReference type="Pfam" id="PF11830">
    <property type="entry name" value="DUF3350"/>
    <property type="match status" value="1"/>
</dbReference>
<keyword evidence="1" id="KW-0343">GTPase activation</keyword>
<dbReference type="InterPro" id="IPR011993">
    <property type="entry name" value="PH-like_dom_sf"/>
</dbReference>
<dbReference type="Gene3D" id="2.30.29.30">
    <property type="entry name" value="Pleckstrin-homology domain (PH domain)/Phosphotyrosine-binding domain (PTB)"/>
    <property type="match status" value="1"/>
</dbReference>
<feature type="compositionally biased region" description="Polar residues" evidence="4">
    <location>
        <begin position="1319"/>
        <end position="1329"/>
    </location>
</feature>
<evidence type="ECO:0000256" key="4">
    <source>
        <dbReference type="SAM" id="MobiDB-lite"/>
    </source>
</evidence>
<dbReference type="InterPro" id="IPR050302">
    <property type="entry name" value="Rab_GAP_TBC_domain"/>
</dbReference>
<dbReference type="GeneID" id="6499138"/>
<keyword evidence="3" id="KW-0175">Coiled coil</keyword>
<dbReference type="Proteomes" id="UP000007801">
    <property type="component" value="Unassembled WGS sequence"/>
</dbReference>
<dbReference type="PROSITE" id="PS50086">
    <property type="entry name" value="TBC_RABGAP"/>
    <property type="match status" value="1"/>
</dbReference>
<feature type="compositionally biased region" description="Basic and acidic residues" evidence="4">
    <location>
        <begin position="688"/>
        <end position="706"/>
    </location>
</feature>
<feature type="region of interest" description="Disordered" evidence="4">
    <location>
        <begin position="687"/>
        <end position="739"/>
    </location>
</feature>
<feature type="compositionally biased region" description="Low complexity" evidence="4">
    <location>
        <begin position="1304"/>
        <end position="1318"/>
    </location>
</feature>
<feature type="region of interest" description="Disordered" evidence="4">
    <location>
        <begin position="360"/>
        <end position="464"/>
    </location>
</feature>
<accession>A0A0N8P1P0</accession>
<dbReference type="Pfam" id="PF00566">
    <property type="entry name" value="RabGAP-TBC"/>
    <property type="match status" value="1"/>
</dbReference>
<protein>
    <submittedName>
        <fullName evidence="6">Uncharacterized protein, isoform E</fullName>
    </submittedName>
</protein>
<evidence type="ECO:0000313" key="7">
    <source>
        <dbReference type="Proteomes" id="UP000007801"/>
    </source>
</evidence>
<dbReference type="InterPro" id="IPR006020">
    <property type="entry name" value="PTB/PI_dom"/>
</dbReference>
<feature type="domain" description="Rab-GAP TBC" evidence="5">
    <location>
        <begin position="886"/>
        <end position="1082"/>
    </location>
</feature>
<dbReference type="InterPro" id="IPR035969">
    <property type="entry name" value="Rab-GAP_TBC_sf"/>
</dbReference>
<dbReference type="Gene3D" id="1.10.8.270">
    <property type="entry name" value="putative rabgap domain of human tbc1 domain family member 14 like domains"/>
    <property type="match status" value="1"/>
</dbReference>
<dbReference type="CDD" id="cd01269">
    <property type="entry name" value="PTB_TBC1D1_like"/>
    <property type="match status" value="1"/>
</dbReference>
<dbReference type="FunFam" id="1.10.10.2750:FF:000002">
    <property type="entry name" value="TBC1 domain family member 4"/>
    <property type="match status" value="1"/>
</dbReference>
<dbReference type="Gene3D" id="1.10.472.80">
    <property type="entry name" value="Ypt/Rab-GAP domain of gyp1p, domain 3"/>
    <property type="match status" value="1"/>
</dbReference>
<name>A0A0N8P1P0_DROAN</name>
<evidence type="ECO:0000313" key="6">
    <source>
        <dbReference type="EMBL" id="KPU80460.1"/>
    </source>
</evidence>
<dbReference type="FunFam" id="1.10.472.80:FF:000043">
    <property type="entry name" value="Pollux, isoform A"/>
    <property type="match status" value="1"/>
</dbReference>
<reference evidence="6 7" key="1">
    <citation type="journal article" date="2007" name="Nature">
        <title>Evolution of genes and genomes on the Drosophila phylogeny.</title>
        <authorList>
            <consortium name="Drosophila 12 Genomes Consortium"/>
            <person name="Clark A.G."/>
            <person name="Eisen M.B."/>
            <person name="Smith D.R."/>
            <person name="Bergman C.M."/>
            <person name="Oliver B."/>
            <person name="Markow T.A."/>
            <person name="Kaufman T.C."/>
            <person name="Kellis M."/>
            <person name="Gelbart W."/>
            <person name="Iyer V.N."/>
            <person name="Pollard D.A."/>
            <person name="Sackton T.B."/>
            <person name="Larracuente A.M."/>
            <person name="Singh N.D."/>
            <person name="Abad J.P."/>
            <person name="Abt D.N."/>
            <person name="Adryan B."/>
            <person name="Aguade M."/>
            <person name="Akashi H."/>
            <person name="Anderson W.W."/>
            <person name="Aquadro C.F."/>
            <person name="Ardell D.H."/>
            <person name="Arguello R."/>
            <person name="Artieri C.G."/>
            <person name="Barbash D.A."/>
            <person name="Barker D."/>
            <person name="Barsanti P."/>
            <person name="Batterham P."/>
            <person name="Batzoglou S."/>
            <person name="Begun D."/>
            <person name="Bhutkar A."/>
            <person name="Blanco E."/>
            <person name="Bosak S.A."/>
            <person name="Bradley R.K."/>
            <person name="Brand A.D."/>
            <person name="Brent M.R."/>
            <person name="Brooks A.N."/>
            <person name="Brown R.H."/>
            <person name="Butlin R.K."/>
            <person name="Caggese C."/>
            <person name="Calvi B.R."/>
            <person name="Bernardo de Carvalho A."/>
            <person name="Caspi A."/>
            <person name="Castrezana S."/>
            <person name="Celniker S.E."/>
            <person name="Chang J.L."/>
            <person name="Chapple C."/>
            <person name="Chatterji S."/>
            <person name="Chinwalla A."/>
            <person name="Civetta A."/>
            <person name="Clifton S.W."/>
            <person name="Comeron J.M."/>
            <person name="Costello J.C."/>
            <person name="Coyne J.A."/>
            <person name="Daub J."/>
            <person name="David R.G."/>
            <person name="Delcher A.L."/>
            <person name="Delehaunty K."/>
            <person name="Do C.B."/>
            <person name="Ebling H."/>
            <person name="Edwards K."/>
            <person name="Eickbush T."/>
            <person name="Evans J.D."/>
            <person name="Filipski A."/>
            <person name="Findeiss S."/>
            <person name="Freyhult E."/>
            <person name="Fulton L."/>
            <person name="Fulton R."/>
            <person name="Garcia A.C."/>
            <person name="Gardiner A."/>
            <person name="Garfield D.A."/>
            <person name="Garvin B.E."/>
            <person name="Gibson G."/>
            <person name="Gilbert D."/>
            <person name="Gnerre S."/>
            <person name="Godfrey J."/>
            <person name="Good R."/>
            <person name="Gotea V."/>
            <person name="Gravely B."/>
            <person name="Greenberg A.J."/>
            <person name="Griffiths-Jones S."/>
            <person name="Gross S."/>
            <person name="Guigo R."/>
            <person name="Gustafson E.A."/>
            <person name="Haerty W."/>
            <person name="Hahn M.W."/>
            <person name="Halligan D.L."/>
            <person name="Halpern A.L."/>
            <person name="Halter G.M."/>
            <person name="Han M.V."/>
            <person name="Heger A."/>
            <person name="Hillier L."/>
            <person name="Hinrichs A.S."/>
            <person name="Holmes I."/>
            <person name="Hoskins R.A."/>
            <person name="Hubisz M.J."/>
            <person name="Hultmark D."/>
            <person name="Huntley M.A."/>
            <person name="Jaffe D.B."/>
            <person name="Jagadeeshan S."/>
            <person name="Jeck W.R."/>
            <person name="Johnson J."/>
            <person name="Jones C.D."/>
            <person name="Jordan W.C."/>
            <person name="Karpen G.H."/>
            <person name="Kataoka E."/>
            <person name="Keightley P.D."/>
            <person name="Kheradpour P."/>
            <person name="Kirkness E.F."/>
            <person name="Koerich L.B."/>
            <person name="Kristiansen K."/>
            <person name="Kudrna D."/>
            <person name="Kulathinal R.J."/>
            <person name="Kumar S."/>
            <person name="Kwok R."/>
            <person name="Lander E."/>
            <person name="Langley C.H."/>
            <person name="Lapoint R."/>
            <person name="Lazzaro B.P."/>
            <person name="Lee S.J."/>
            <person name="Levesque L."/>
            <person name="Li R."/>
            <person name="Lin C.F."/>
            <person name="Lin M.F."/>
            <person name="Lindblad-Toh K."/>
            <person name="Llopart A."/>
            <person name="Long M."/>
            <person name="Low L."/>
            <person name="Lozovsky E."/>
            <person name="Lu J."/>
            <person name="Luo M."/>
            <person name="Machado C.A."/>
            <person name="Makalowski W."/>
            <person name="Marzo M."/>
            <person name="Matsuda M."/>
            <person name="Matzkin L."/>
            <person name="McAllister B."/>
            <person name="McBride C.S."/>
            <person name="McKernan B."/>
            <person name="McKernan K."/>
            <person name="Mendez-Lago M."/>
            <person name="Minx P."/>
            <person name="Mollenhauer M.U."/>
            <person name="Montooth K."/>
            <person name="Mount S.M."/>
            <person name="Mu X."/>
            <person name="Myers E."/>
            <person name="Negre B."/>
            <person name="Newfeld S."/>
            <person name="Nielsen R."/>
            <person name="Noor M.A."/>
            <person name="O'Grady P."/>
            <person name="Pachter L."/>
            <person name="Papaceit M."/>
            <person name="Parisi M.J."/>
            <person name="Parisi M."/>
            <person name="Parts L."/>
            <person name="Pedersen J.S."/>
            <person name="Pesole G."/>
            <person name="Phillippy A.M."/>
            <person name="Ponting C.P."/>
            <person name="Pop M."/>
            <person name="Porcelli D."/>
            <person name="Powell J.R."/>
            <person name="Prohaska S."/>
            <person name="Pruitt K."/>
            <person name="Puig M."/>
            <person name="Quesneville H."/>
            <person name="Ram K.R."/>
            <person name="Rand D."/>
            <person name="Rasmussen M.D."/>
            <person name="Reed L.K."/>
            <person name="Reenan R."/>
            <person name="Reily A."/>
            <person name="Remington K.A."/>
            <person name="Rieger T.T."/>
            <person name="Ritchie M.G."/>
            <person name="Robin C."/>
            <person name="Rogers Y.H."/>
            <person name="Rohde C."/>
            <person name="Rozas J."/>
            <person name="Rubenfield M.J."/>
            <person name="Ruiz A."/>
            <person name="Russo S."/>
            <person name="Salzberg S.L."/>
            <person name="Sanchez-Gracia A."/>
            <person name="Saranga D.J."/>
            <person name="Sato H."/>
            <person name="Schaeffer S.W."/>
            <person name="Schatz M.C."/>
            <person name="Schlenke T."/>
            <person name="Schwartz R."/>
            <person name="Segarra C."/>
            <person name="Singh R.S."/>
            <person name="Sirot L."/>
            <person name="Sirota M."/>
            <person name="Sisneros N.B."/>
            <person name="Smith C.D."/>
            <person name="Smith T.F."/>
            <person name="Spieth J."/>
            <person name="Stage D.E."/>
            <person name="Stark A."/>
            <person name="Stephan W."/>
            <person name="Strausberg R.L."/>
            <person name="Strempel S."/>
            <person name="Sturgill D."/>
            <person name="Sutton G."/>
            <person name="Sutton G.G."/>
            <person name="Tao W."/>
            <person name="Teichmann S."/>
            <person name="Tobari Y.N."/>
            <person name="Tomimura Y."/>
            <person name="Tsolas J.M."/>
            <person name="Valente V.L."/>
            <person name="Venter E."/>
            <person name="Venter J.C."/>
            <person name="Vicario S."/>
            <person name="Vieira F.G."/>
            <person name="Vilella A.J."/>
            <person name="Villasante A."/>
            <person name="Walenz B."/>
            <person name="Wang J."/>
            <person name="Wasserman M."/>
            <person name="Watts T."/>
            <person name="Wilson D."/>
            <person name="Wilson R.K."/>
            <person name="Wing R.A."/>
            <person name="Wolfner M.F."/>
            <person name="Wong A."/>
            <person name="Wong G.K."/>
            <person name="Wu C.I."/>
            <person name="Wu G."/>
            <person name="Yamamoto D."/>
            <person name="Yang H.P."/>
            <person name="Yang S.P."/>
            <person name="Yorke J.A."/>
            <person name="Yoshida K."/>
            <person name="Zdobnov E."/>
            <person name="Zhang P."/>
            <person name="Zhang Y."/>
            <person name="Zimin A.V."/>
            <person name="Baldwin J."/>
            <person name="Abdouelleil A."/>
            <person name="Abdulkadir J."/>
            <person name="Abebe A."/>
            <person name="Abera B."/>
            <person name="Abreu J."/>
            <person name="Acer S.C."/>
            <person name="Aftuck L."/>
            <person name="Alexander A."/>
            <person name="An P."/>
            <person name="Anderson E."/>
            <person name="Anderson S."/>
            <person name="Arachi H."/>
            <person name="Azer M."/>
            <person name="Bachantsang P."/>
            <person name="Barry A."/>
            <person name="Bayul T."/>
            <person name="Berlin A."/>
            <person name="Bessette D."/>
            <person name="Bloom T."/>
            <person name="Blye J."/>
            <person name="Boguslavskiy L."/>
            <person name="Bonnet C."/>
            <person name="Boukhgalter B."/>
            <person name="Bourzgui I."/>
            <person name="Brown A."/>
            <person name="Cahill P."/>
            <person name="Channer S."/>
            <person name="Cheshatsang Y."/>
            <person name="Chuda L."/>
            <person name="Citroen M."/>
            <person name="Collymore A."/>
            <person name="Cooke P."/>
            <person name="Costello M."/>
            <person name="D'Aco K."/>
            <person name="Daza R."/>
            <person name="De Haan G."/>
            <person name="DeGray S."/>
            <person name="DeMaso C."/>
            <person name="Dhargay N."/>
            <person name="Dooley K."/>
            <person name="Dooley E."/>
            <person name="Doricent M."/>
            <person name="Dorje P."/>
            <person name="Dorjee K."/>
            <person name="Dupes A."/>
            <person name="Elong R."/>
            <person name="Falk J."/>
            <person name="Farina A."/>
            <person name="Faro S."/>
            <person name="Ferguson D."/>
            <person name="Fisher S."/>
            <person name="Foley C.D."/>
            <person name="Franke A."/>
            <person name="Friedrich D."/>
            <person name="Gadbois L."/>
            <person name="Gearin G."/>
            <person name="Gearin C.R."/>
            <person name="Giannoukos G."/>
            <person name="Goode T."/>
            <person name="Graham J."/>
            <person name="Grandbois E."/>
            <person name="Grewal S."/>
            <person name="Gyaltsen K."/>
            <person name="Hafez N."/>
            <person name="Hagos B."/>
            <person name="Hall J."/>
            <person name="Henson C."/>
            <person name="Hollinger A."/>
            <person name="Honan T."/>
            <person name="Huard M.D."/>
            <person name="Hughes L."/>
            <person name="Hurhula B."/>
            <person name="Husby M.E."/>
            <person name="Kamat A."/>
            <person name="Kanga B."/>
            <person name="Kashin S."/>
            <person name="Khazanovich D."/>
            <person name="Kisner P."/>
            <person name="Lance K."/>
            <person name="Lara M."/>
            <person name="Lee W."/>
            <person name="Lennon N."/>
            <person name="Letendre F."/>
            <person name="LeVine R."/>
            <person name="Lipovsky A."/>
            <person name="Liu X."/>
            <person name="Liu J."/>
            <person name="Liu S."/>
            <person name="Lokyitsang T."/>
            <person name="Lokyitsang Y."/>
            <person name="Lubonja R."/>
            <person name="Lui A."/>
            <person name="MacDonald P."/>
            <person name="Magnisalis V."/>
            <person name="Maru K."/>
            <person name="Matthews C."/>
            <person name="McCusker W."/>
            <person name="McDonough S."/>
            <person name="Mehta T."/>
            <person name="Meldrim J."/>
            <person name="Meneus L."/>
            <person name="Mihai O."/>
            <person name="Mihalev A."/>
            <person name="Mihova T."/>
            <person name="Mittelman R."/>
            <person name="Mlenga V."/>
            <person name="Montmayeur A."/>
            <person name="Mulrain L."/>
            <person name="Navidi A."/>
            <person name="Naylor J."/>
            <person name="Negash T."/>
            <person name="Nguyen T."/>
            <person name="Nguyen N."/>
            <person name="Nicol R."/>
            <person name="Norbu C."/>
            <person name="Norbu N."/>
            <person name="Novod N."/>
            <person name="O'Neill B."/>
            <person name="Osman S."/>
            <person name="Markiewicz E."/>
            <person name="Oyono O.L."/>
            <person name="Patti C."/>
            <person name="Phunkhang P."/>
            <person name="Pierre F."/>
            <person name="Priest M."/>
            <person name="Raghuraman S."/>
            <person name="Rege F."/>
            <person name="Reyes R."/>
            <person name="Rise C."/>
            <person name="Rogov P."/>
            <person name="Ross K."/>
            <person name="Ryan E."/>
            <person name="Settipalli S."/>
            <person name="Shea T."/>
            <person name="Sherpa N."/>
            <person name="Shi L."/>
            <person name="Shih D."/>
            <person name="Sparrow T."/>
            <person name="Spaulding J."/>
            <person name="Stalker J."/>
            <person name="Stange-Thomann N."/>
            <person name="Stavropoulos S."/>
            <person name="Stone C."/>
            <person name="Strader C."/>
            <person name="Tesfaye S."/>
            <person name="Thomson T."/>
            <person name="Thoulutsang Y."/>
            <person name="Thoulutsang D."/>
            <person name="Topham K."/>
            <person name="Topping I."/>
            <person name="Tsamla T."/>
            <person name="Vassiliev H."/>
            <person name="Vo A."/>
            <person name="Wangchuk T."/>
            <person name="Wangdi T."/>
            <person name="Weiand M."/>
            <person name="Wilkinson J."/>
            <person name="Wilson A."/>
            <person name="Yadav S."/>
            <person name="Young G."/>
            <person name="Yu Q."/>
            <person name="Zembek L."/>
            <person name="Zhong D."/>
            <person name="Zimmer A."/>
            <person name="Zwirko Z."/>
            <person name="Jaffe D.B."/>
            <person name="Alvarez P."/>
            <person name="Brockman W."/>
            <person name="Butler J."/>
            <person name="Chin C."/>
            <person name="Gnerre S."/>
            <person name="Grabherr M."/>
            <person name="Kleber M."/>
            <person name="Mauceli E."/>
            <person name="MacCallum I."/>
        </authorList>
    </citation>
    <scope>NUCLEOTIDE SEQUENCE [LARGE SCALE GENOMIC DNA]</scope>
    <source>
        <strain evidence="7">Tucson 14024-0371.13</strain>
    </source>
</reference>
<dbReference type="SUPFAM" id="SSF50729">
    <property type="entry name" value="PH domain-like"/>
    <property type="match status" value="1"/>
</dbReference>
<feature type="compositionally biased region" description="Polar residues" evidence="4">
    <location>
        <begin position="721"/>
        <end position="735"/>
    </location>
</feature>
<evidence type="ECO:0000259" key="5">
    <source>
        <dbReference type="PROSITE" id="PS50086"/>
    </source>
</evidence>
<dbReference type="PANTHER" id="PTHR47219:SF16">
    <property type="entry name" value="GTPASE ACTIVATING PROTEIN"/>
    <property type="match status" value="1"/>
</dbReference>
<dbReference type="SMART" id="SM00462">
    <property type="entry name" value="PTB"/>
    <property type="match status" value="1"/>
</dbReference>
<dbReference type="OrthoDB" id="295078at2759"/>
<feature type="compositionally biased region" description="Basic and acidic residues" evidence="4">
    <location>
        <begin position="420"/>
        <end position="434"/>
    </location>
</feature>
<dbReference type="SMR" id="A0A0N8P1P0"/>
<feature type="compositionally biased region" description="Polar residues" evidence="4">
    <location>
        <begin position="397"/>
        <end position="409"/>
    </location>
</feature>
<dbReference type="CTD" id="40704"/>
<proteinExistence type="predicted"/>
<dbReference type="SUPFAM" id="SSF47923">
    <property type="entry name" value="Ypt/Rab-GAP domain of gyp1p"/>
    <property type="match status" value="2"/>
</dbReference>
<dbReference type="EMBL" id="CH902617">
    <property type="protein sequence ID" value="KPU80460.1"/>
    <property type="molecule type" value="Genomic_DNA"/>
</dbReference>
<feature type="coiled-coil region" evidence="3">
    <location>
        <begin position="1149"/>
        <end position="1207"/>
    </location>
</feature>
<dbReference type="InterPro" id="IPR000195">
    <property type="entry name" value="Rab-GAP-TBC_dom"/>
</dbReference>
<dbReference type="PANTHER" id="PTHR47219">
    <property type="entry name" value="RAB GTPASE-ACTIVATING PROTEIN 1-LIKE"/>
    <property type="match status" value="1"/>
</dbReference>
<dbReference type="GO" id="GO:0005096">
    <property type="term" value="F:GTPase activator activity"/>
    <property type="evidence" value="ECO:0007669"/>
    <property type="project" value="UniProtKB-KW"/>
</dbReference>
<feature type="compositionally biased region" description="Basic and acidic residues" evidence="4">
    <location>
        <begin position="445"/>
        <end position="458"/>
    </location>
</feature>
<dbReference type="FunFam" id="2.30.29.30:FF:000394">
    <property type="entry name" value="Uncharacterized protein, isoform B"/>
    <property type="match status" value="1"/>
</dbReference>
<dbReference type="Gene3D" id="1.10.10.2750">
    <property type="match status" value="1"/>
</dbReference>
<dbReference type="SMART" id="SM00164">
    <property type="entry name" value="TBC"/>
    <property type="match status" value="1"/>
</dbReference>
<keyword evidence="7" id="KW-1185">Reference proteome</keyword>
<evidence type="ECO:0000256" key="2">
    <source>
        <dbReference type="ARBA" id="ARBA00022553"/>
    </source>
</evidence>
<feature type="region of interest" description="Disordered" evidence="4">
    <location>
        <begin position="256"/>
        <end position="289"/>
    </location>
</feature>
<dbReference type="InterPro" id="IPR021785">
    <property type="entry name" value="DUF3350"/>
</dbReference>
<feature type="compositionally biased region" description="Polar residues" evidence="4">
    <location>
        <begin position="275"/>
        <end position="289"/>
    </location>
</feature>
<feature type="region of interest" description="Disordered" evidence="4">
    <location>
        <begin position="1497"/>
        <end position="1520"/>
    </location>
</feature>
<organism evidence="6 7">
    <name type="scientific">Drosophila ananassae</name>
    <name type="common">Fruit fly</name>
    <dbReference type="NCBI Taxonomy" id="7217"/>
    <lineage>
        <taxon>Eukaryota</taxon>
        <taxon>Metazoa</taxon>
        <taxon>Ecdysozoa</taxon>
        <taxon>Arthropoda</taxon>
        <taxon>Hexapoda</taxon>
        <taxon>Insecta</taxon>
        <taxon>Pterygota</taxon>
        <taxon>Neoptera</taxon>
        <taxon>Endopterygota</taxon>
        <taxon>Diptera</taxon>
        <taxon>Brachycera</taxon>
        <taxon>Muscomorpha</taxon>
        <taxon>Ephydroidea</taxon>
        <taxon>Drosophilidae</taxon>
        <taxon>Drosophila</taxon>
        <taxon>Sophophora</taxon>
    </lineage>
</organism>
<feature type="region of interest" description="Disordered" evidence="4">
    <location>
        <begin position="1283"/>
        <end position="1339"/>
    </location>
</feature>
<sequence>MKTRLVSLTYRGSASVDPRYSASMLPWTINDIRSTESYTKLSVGIEHGILESYNSDFELQFSHPLKHIVGMCRIIHKPQAKTIGNGFLQLKSSGQASTSSIVVSSTSSSSGSSSSLTGNGLRHTLTASTSYGSLSSSAASAYHQQQQAAATAAAEASAEQSQNCMEFQGPITGLVYLLKDPKDPLLHIYLFECEAVEEMAELMHQMRDPAHTLGGSVGSIPQTLIGGGGHSSSSNGALNGIHATPATNLKMSEAMRSAQHDTSPNPVSSKMKASKSYTHGLSNSSGTVNIPTSTSAQSNLSLLADISPNHTHFFEVMYVGKIRVSQKRVPNTFIDDALPKFKAYDAQRLRLLQNRKMSLSSEGGVGIEAKPSAGSTLKSQDLKEEDEEDQEQQSQDTQSQAKPQVQLQLTGAEEGAAPRPLEENNKENRSPEKRHLLRGQSQIELGHKENIPKQRDRSASQGCIPPYVEQNRTMVFLVGRCDLRLISPDRKQVLLYKDFKDVASCVHGQKSLDHFGIICRELNNDGYIGYVFKCQSEHVCDDIVAAIAQAFDTCAEQKKKQETQIFSCEHCPMLWYHKLCTDVEGLSEKKTQALILRRIETLSDDEQEIVWAKFCGSEKTNSPVAEQNQFLMMLLRAHCESRQQRHVHDTAENRSEFLNQYLGGSTIFMKAKRSLTNSFDNLLKRKPSKDDIAVPPHNLREIREGSAEPLGAETPPEGFRSRSNTVGASPSSKPTAEQLKSPMMDIFIKVGNSPKEAETHQGSWRQAILNSVVTPSKGLDSEAPTEFLSPMRKPPKRGKRDAAELRELWRTAIRQTIMLNRMETENAMLQARQNENELKRIKLDYEEIVPCDKQLIERWEQIIERNSTQIGNKKDPKVLGHAIRTGVPRSKRGDVWTFLAEQHSMNTAPVDTKKFPNFNTPYHTLLKHLTEHQHAIFIDLGRTFPNHQFYKDPLGLGQLSLFNLLKAYSILDPELGYCQGLGFICGVLLLHCDEANAFQLLKHLMFRRNMRTKYLPDMKKFQLQLYQLSRLVKDHLPDLYVWLDQNDVSPTLYAAPWILTVFSSQFPLGFVARVFDLLFLESSDVIFKFAIALLSVHKDQLLAKDNFEEIMDYLKTVVPKMEPHCMEQIMKLVFTMDIGKQLAEYNVEYNVLQEEITTTNHHLEMLNREKTQNQHLEQQLQFAQSSIAQLETTRSSQQAQITTLQSQVQSLELTIQTLGRYIGQLVEHNPDLELPNEVRRMLQQLDDLERQRRKPIFAERKIGKSISVNSHLGFPLKVLEELTERDEHGSPQKQKKEKTPFFEQLRQQQQQLQQNRLNGQSSNANESVSPTPPSRPNRLLDNASARTVMQTKLDELKLPEHVDKFVANIKSPLEVDSGVGTPLSPPSTASNSSGGSIFSRMGYRTTPQALSPLAQRQSYGVAITTAPSPAHMEQVPPTTVTAAMPREDNEEPQAMHPLSMVGGDVNVRFKGTTQLKSIRPVHHMRAINLGGVQHQSSTESTVGVAPVPVELAPPTATGRS</sequence>
<dbReference type="FunFam" id="1.10.8.270:FF:000001">
    <property type="entry name" value="TBC1 domain family member 1"/>
    <property type="match status" value="1"/>
</dbReference>
<keyword evidence="2" id="KW-0597">Phosphoprotein</keyword>
<gene>
    <name evidence="6" type="primary">Dana\GF16342</name>
    <name evidence="6" type="synonym">dana_GLEANR_17613</name>
    <name evidence="6" type="ORF">GF16342</name>
</gene>